<comment type="caution">
    <text evidence="11">The sequence shown here is derived from an EMBL/GenBank/DDBJ whole genome shotgun (WGS) entry which is preliminary data.</text>
</comment>
<evidence type="ECO:0000313" key="11">
    <source>
        <dbReference type="EMBL" id="KAJ3685961.1"/>
    </source>
</evidence>
<keyword evidence="12" id="KW-1185">Reference proteome</keyword>
<keyword evidence="4" id="KW-0540">Nuclease</keyword>
<reference evidence="11 12" key="1">
    <citation type="journal article" date="2022" name="Cell">
        <title>Repeat-based holocentromeres influence genome architecture and karyotype evolution.</title>
        <authorList>
            <person name="Hofstatter P.G."/>
            <person name="Thangavel G."/>
            <person name="Lux T."/>
            <person name="Neumann P."/>
            <person name="Vondrak T."/>
            <person name="Novak P."/>
            <person name="Zhang M."/>
            <person name="Costa L."/>
            <person name="Castellani M."/>
            <person name="Scott A."/>
            <person name="Toegelov H."/>
            <person name="Fuchs J."/>
            <person name="Mata-Sucre Y."/>
            <person name="Dias Y."/>
            <person name="Vanzela A.L.L."/>
            <person name="Huettel B."/>
            <person name="Almeida C.C.S."/>
            <person name="Simkova H."/>
            <person name="Souza G."/>
            <person name="Pedrosa-Harand A."/>
            <person name="Macas J."/>
            <person name="Mayer K.F.X."/>
            <person name="Houben A."/>
            <person name="Marques A."/>
        </authorList>
    </citation>
    <scope>NUCLEOTIDE SEQUENCE [LARGE SCALE GENOMIC DNA]</scope>
    <source>
        <strain evidence="11">RhyTen1mFocal</strain>
    </source>
</reference>
<comment type="similarity">
    <text evidence="3">Belongs to the HARBI1 family.</text>
</comment>
<evidence type="ECO:0000256" key="6">
    <source>
        <dbReference type="ARBA" id="ARBA00022801"/>
    </source>
</evidence>
<keyword evidence="7" id="KW-0539">Nucleus</keyword>
<comment type="subcellular location">
    <subcellularLocation>
        <location evidence="2">Nucleus</location>
    </subcellularLocation>
</comment>
<evidence type="ECO:0000256" key="2">
    <source>
        <dbReference type="ARBA" id="ARBA00004123"/>
    </source>
</evidence>
<evidence type="ECO:0000259" key="9">
    <source>
        <dbReference type="Pfam" id="PF13359"/>
    </source>
</evidence>
<proteinExistence type="inferred from homology"/>
<feature type="domain" description="DDE Tnp4" evidence="9">
    <location>
        <begin position="193"/>
        <end position="354"/>
    </location>
</feature>
<dbReference type="PANTHER" id="PTHR22930:SF268">
    <property type="entry name" value="NUCLEASE HARBI1"/>
    <property type="match status" value="1"/>
</dbReference>
<feature type="domain" description="DUF8040" evidence="10">
    <location>
        <begin position="79"/>
        <end position="157"/>
    </location>
</feature>
<evidence type="ECO:0000256" key="8">
    <source>
        <dbReference type="SAM" id="Phobius"/>
    </source>
</evidence>
<evidence type="ECO:0000256" key="7">
    <source>
        <dbReference type="ARBA" id="ARBA00023242"/>
    </source>
</evidence>
<dbReference type="Pfam" id="PF26138">
    <property type="entry name" value="DUF8040"/>
    <property type="match status" value="1"/>
</dbReference>
<dbReference type="Pfam" id="PF13359">
    <property type="entry name" value="DDE_Tnp_4"/>
    <property type="match status" value="1"/>
</dbReference>
<organism evidence="11 12">
    <name type="scientific">Rhynchospora tenuis</name>
    <dbReference type="NCBI Taxonomy" id="198213"/>
    <lineage>
        <taxon>Eukaryota</taxon>
        <taxon>Viridiplantae</taxon>
        <taxon>Streptophyta</taxon>
        <taxon>Embryophyta</taxon>
        <taxon>Tracheophyta</taxon>
        <taxon>Spermatophyta</taxon>
        <taxon>Magnoliopsida</taxon>
        <taxon>Liliopsida</taxon>
        <taxon>Poales</taxon>
        <taxon>Cyperaceae</taxon>
        <taxon>Cyperoideae</taxon>
        <taxon>Rhynchosporeae</taxon>
        <taxon>Rhynchospora</taxon>
    </lineage>
</organism>
<feature type="transmembrane region" description="Helical" evidence="8">
    <location>
        <begin position="12"/>
        <end position="35"/>
    </location>
</feature>
<keyword evidence="6" id="KW-0378">Hydrolase</keyword>
<gene>
    <name evidence="11" type="ORF">LUZ61_015125</name>
</gene>
<sequence length="418" mass="48120">MDNQDNQRRKSSTLVVHLNHLAIVHLTCMVLYRIILDKLDNSKTPAATEEEEEDNEKKKKKKREIQISRDGLLLDLVRSEKCRDIIRMNPRAFFILCRKLEVIGGLKATRQLSVQEQVARFLYILGHNTKHRVMSFFFHRGRATISRDFHRVINALVQLEATYFKQPDGSSTPSEITNSHRFNPYFKDCVGSIDGTHFRVKVNSKEAPKYRGRKDIPTMNVLAACTPDLKFTYILVGSPGTASDSKIMKNALGRRYPLTIPQGKYYLVDAGFMLKSGLITPYRGERYHLKEYSVNPPQNYRELFNLRHSSLRNSIERAFGVLKKRFPIIASGTEPHYNKETQKLIILACCILHNFLLDVDPDNEILAEVDRELANARSRNPQAFNGPDEDENDSMLGEMIRDRIANEMWNDYTLSLGL</sequence>
<keyword evidence="5" id="KW-0479">Metal-binding</keyword>
<evidence type="ECO:0000256" key="5">
    <source>
        <dbReference type="ARBA" id="ARBA00022723"/>
    </source>
</evidence>
<keyword evidence="8" id="KW-0472">Membrane</keyword>
<dbReference type="Proteomes" id="UP001210211">
    <property type="component" value="Unassembled WGS sequence"/>
</dbReference>
<dbReference type="InterPro" id="IPR058353">
    <property type="entry name" value="DUF8040"/>
</dbReference>
<dbReference type="EMBL" id="JAMRDG010000002">
    <property type="protein sequence ID" value="KAJ3685961.1"/>
    <property type="molecule type" value="Genomic_DNA"/>
</dbReference>
<protein>
    <recommendedName>
        <fullName evidence="13">DDE Tnp4 domain-containing protein</fullName>
    </recommendedName>
</protein>
<dbReference type="GO" id="GO:0004518">
    <property type="term" value="F:nuclease activity"/>
    <property type="evidence" value="ECO:0007669"/>
    <property type="project" value="UniProtKB-KW"/>
</dbReference>
<accession>A0AAD5WC15</accession>
<keyword evidence="8" id="KW-1133">Transmembrane helix</keyword>
<dbReference type="GO" id="GO:0046872">
    <property type="term" value="F:metal ion binding"/>
    <property type="evidence" value="ECO:0007669"/>
    <property type="project" value="UniProtKB-KW"/>
</dbReference>
<evidence type="ECO:0008006" key="13">
    <source>
        <dbReference type="Google" id="ProtNLM"/>
    </source>
</evidence>
<evidence type="ECO:0000259" key="10">
    <source>
        <dbReference type="Pfam" id="PF26138"/>
    </source>
</evidence>
<keyword evidence="8" id="KW-0812">Transmembrane</keyword>
<dbReference type="InterPro" id="IPR045249">
    <property type="entry name" value="HARBI1-like"/>
</dbReference>
<dbReference type="InterPro" id="IPR027806">
    <property type="entry name" value="HARBI1_dom"/>
</dbReference>
<dbReference type="AlphaFoldDB" id="A0AAD5WC15"/>
<dbReference type="GO" id="GO:0005634">
    <property type="term" value="C:nucleus"/>
    <property type="evidence" value="ECO:0007669"/>
    <property type="project" value="UniProtKB-SubCell"/>
</dbReference>
<evidence type="ECO:0000256" key="1">
    <source>
        <dbReference type="ARBA" id="ARBA00001968"/>
    </source>
</evidence>
<comment type="cofactor">
    <cofactor evidence="1">
        <name>a divalent metal cation</name>
        <dbReference type="ChEBI" id="CHEBI:60240"/>
    </cofactor>
</comment>
<evidence type="ECO:0000256" key="4">
    <source>
        <dbReference type="ARBA" id="ARBA00022722"/>
    </source>
</evidence>
<evidence type="ECO:0000313" key="12">
    <source>
        <dbReference type="Proteomes" id="UP001210211"/>
    </source>
</evidence>
<dbReference type="PANTHER" id="PTHR22930">
    <property type="match status" value="1"/>
</dbReference>
<name>A0AAD5WC15_9POAL</name>
<dbReference type="GO" id="GO:0016787">
    <property type="term" value="F:hydrolase activity"/>
    <property type="evidence" value="ECO:0007669"/>
    <property type="project" value="UniProtKB-KW"/>
</dbReference>
<evidence type="ECO:0000256" key="3">
    <source>
        <dbReference type="ARBA" id="ARBA00006958"/>
    </source>
</evidence>